<feature type="transmembrane region" description="Helical" evidence="1">
    <location>
        <begin position="106"/>
        <end position="124"/>
    </location>
</feature>
<gene>
    <name evidence="2" type="ORF">H9737_06885</name>
</gene>
<accession>A0A9D2ASG5</accession>
<evidence type="ECO:0000313" key="2">
    <source>
        <dbReference type="EMBL" id="HIX47396.1"/>
    </source>
</evidence>
<dbReference type="Proteomes" id="UP000824249">
    <property type="component" value="Unassembled WGS sequence"/>
</dbReference>
<dbReference type="EMBL" id="DXFD01000102">
    <property type="protein sequence ID" value="HIX47396.1"/>
    <property type="molecule type" value="Genomic_DNA"/>
</dbReference>
<feature type="transmembrane region" description="Helical" evidence="1">
    <location>
        <begin position="74"/>
        <end position="94"/>
    </location>
</feature>
<name>A0A9D2ASG5_9FIRM</name>
<keyword evidence="1" id="KW-0472">Membrane</keyword>
<reference evidence="2" key="2">
    <citation type="submission" date="2021-04" db="EMBL/GenBank/DDBJ databases">
        <authorList>
            <person name="Gilroy R."/>
        </authorList>
    </citation>
    <scope>NUCLEOTIDE SEQUENCE</scope>
    <source>
        <strain evidence="2">26628</strain>
    </source>
</reference>
<reference evidence="2" key="1">
    <citation type="journal article" date="2021" name="PeerJ">
        <title>Extensive microbial diversity within the chicken gut microbiome revealed by metagenomics and culture.</title>
        <authorList>
            <person name="Gilroy R."/>
            <person name="Ravi A."/>
            <person name="Getino M."/>
            <person name="Pursley I."/>
            <person name="Horton D.L."/>
            <person name="Alikhan N.F."/>
            <person name="Baker D."/>
            <person name="Gharbi K."/>
            <person name="Hall N."/>
            <person name="Watson M."/>
            <person name="Adriaenssens E.M."/>
            <person name="Foster-Nyarko E."/>
            <person name="Jarju S."/>
            <person name="Secka A."/>
            <person name="Antonio M."/>
            <person name="Oren A."/>
            <person name="Chaudhuri R.R."/>
            <person name="La Ragione R."/>
            <person name="Hildebrand F."/>
            <person name="Pallen M.J."/>
        </authorList>
    </citation>
    <scope>NUCLEOTIDE SEQUENCE</scope>
    <source>
        <strain evidence="2">26628</strain>
    </source>
</reference>
<comment type="caution">
    <text evidence="2">The sequence shown here is derived from an EMBL/GenBank/DDBJ whole genome shotgun (WGS) entry which is preliminary data.</text>
</comment>
<feature type="transmembrane region" description="Helical" evidence="1">
    <location>
        <begin position="38"/>
        <end position="62"/>
    </location>
</feature>
<evidence type="ECO:0000256" key="1">
    <source>
        <dbReference type="SAM" id="Phobius"/>
    </source>
</evidence>
<feature type="transmembrane region" description="Helical" evidence="1">
    <location>
        <begin position="168"/>
        <end position="190"/>
    </location>
</feature>
<feature type="transmembrane region" description="Helical" evidence="1">
    <location>
        <begin position="136"/>
        <end position="156"/>
    </location>
</feature>
<proteinExistence type="predicted"/>
<dbReference type="AlphaFoldDB" id="A0A9D2ASG5"/>
<sequence length="274" mass="31518">MEEIIARRQFDPLYIWLDIAFLLVLAGLLLWKKKYMTVLVGLFFGLVYFAVDYGLFHLVFHARSISENASLFRVLLWMSMSYGFTNFVWIWLWISKDKRLAEWSALILFWWLCAPMIAATFGRGEPIVIQRTTGAYHGYMAILLFAGYFALIVWNLAQRDKSLRANLLWLLAIGILVQFGWEAGLLLGGIRSAGFENFSDKLLTLVTNSLLETNLGLPYIYAIFLAFSARFTERLRRRAEPLSLRERLAENNAERVRGEALGEYLGGPAKLPRE</sequence>
<keyword evidence="1" id="KW-0812">Transmembrane</keyword>
<evidence type="ECO:0000313" key="3">
    <source>
        <dbReference type="Proteomes" id="UP000824249"/>
    </source>
</evidence>
<feature type="transmembrane region" description="Helical" evidence="1">
    <location>
        <begin position="13"/>
        <end position="31"/>
    </location>
</feature>
<feature type="transmembrane region" description="Helical" evidence="1">
    <location>
        <begin position="210"/>
        <end position="229"/>
    </location>
</feature>
<organism evidence="2 3">
    <name type="scientific">Candidatus Borkfalkia faecigallinarum</name>
    <dbReference type="NCBI Taxonomy" id="2838509"/>
    <lineage>
        <taxon>Bacteria</taxon>
        <taxon>Bacillati</taxon>
        <taxon>Bacillota</taxon>
        <taxon>Clostridia</taxon>
        <taxon>Christensenellales</taxon>
        <taxon>Christensenellaceae</taxon>
        <taxon>Candidatus Borkfalkia</taxon>
    </lineage>
</organism>
<protein>
    <submittedName>
        <fullName evidence="2">Uncharacterized protein</fullName>
    </submittedName>
</protein>
<keyword evidence="1" id="KW-1133">Transmembrane helix</keyword>